<feature type="domain" description="3-keto-alpha-glucoside-1,2-lyase/3-keto-2-hydroxy-glucal hydratase" evidence="1">
    <location>
        <begin position="188"/>
        <end position="369"/>
    </location>
</feature>
<dbReference type="RefSeq" id="WP_145236228.1">
    <property type="nucleotide sequence ID" value="NZ_CP036273.1"/>
</dbReference>
<dbReference type="EMBL" id="CP036273">
    <property type="protein sequence ID" value="QDU19762.1"/>
    <property type="molecule type" value="Genomic_DNA"/>
</dbReference>
<reference evidence="2 3" key="1">
    <citation type="submission" date="2019-02" db="EMBL/GenBank/DDBJ databases">
        <title>Deep-cultivation of Planctomycetes and their phenomic and genomic characterization uncovers novel biology.</title>
        <authorList>
            <person name="Wiegand S."/>
            <person name="Jogler M."/>
            <person name="Boedeker C."/>
            <person name="Pinto D."/>
            <person name="Vollmers J."/>
            <person name="Rivas-Marin E."/>
            <person name="Kohn T."/>
            <person name="Peeters S.H."/>
            <person name="Heuer A."/>
            <person name="Rast P."/>
            <person name="Oberbeckmann S."/>
            <person name="Bunk B."/>
            <person name="Jeske O."/>
            <person name="Meyerdierks A."/>
            <person name="Storesund J.E."/>
            <person name="Kallscheuer N."/>
            <person name="Luecker S."/>
            <person name="Lage O.M."/>
            <person name="Pohl T."/>
            <person name="Merkel B.J."/>
            <person name="Hornburger P."/>
            <person name="Mueller R.-W."/>
            <person name="Bruemmer F."/>
            <person name="Labrenz M."/>
            <person name="Spormann A.M."/>
            <person name="Op den Camp H."/>
            <person name="Overmann J."/>
            <person name="Amann R."/>
            <person name="Jetten M.S.M."/>
            <person name="Mascher T."/>
            <person name="Medema M.H."/>
            <person name="Devos D.P."/>
            <person name="Kaster A.-K."/>
            <person name="Ovreas L."/>
            <person name="Rohde M."/>
            <person name="Galperin M.Y."/>
            <person name="Jogler C."/>
        </authorList>
    </citation>
    <scope>NUCLEOTIDE SEQUENCE [LARGE SCALE GENOMIC DNA]</scope>
    <source>
        <strain evidence="2 3">ETA_A1</strain>
    </source>
</reference>
<evidence type="ECO:0000313" key="2">
    <source>
        <dbReference type="EMBL" id="QDU19762.1"/>
    </source>
</evidence>
<dbReference type="Proteomes" id="UP000319576">
    <property type="component" value="Chromosome"/>
</dbReference>
<evidence type="ECO:0000313" key="3">
    <source>
        <dbReference type="Proteomes" id="UP000319576"/>
    </source>
</evidence>
<dbReference type="Gene3D" id="2.60.120.560">
    <property type="entry name" value="Exo-inulinase, domain 1"/>
    <property type="match status" value="1"/>
</dbReference>
<dbReference type="Pfam" id="PF06439">
    <property type="entry name" value="3keto-disac_hyd"/>
    <property type="match status" value="1"/>
</dbReference>
<keyword evidence="3" id="KW-1185">Reference proteome</keyword>
<dbReference type="OrthoDB" id="243142at2"/>
<name>A0A517XQI1_9BACT</name>
<dbReference type="KEGG" id="uli:ETAA1_16990"/>
<evidence type="ECO:0000259" key="1">
    <source>
        <dbReference type="Pfam" id="PF06439"/>
    </source>
</evidence>
<accession>A0A517XQI1</accession>
<proteinExistence type="predicted"/>
<protein>
    <recommendedName>
        <fullName evidence="1">3-keto-alpha-glucoside-1,2-lyase/3-keto-2-hydroxy-glucal hydratase domain-containing protein</fullName>
    </recommendedName>
</protein>
<dbReference type="PANTHER" id="PTHR33546">
    <property type="entry name" value="LARGE, MULTIFUNCTIONAL SECRETED PROTEIN-RELATED"/>
    <property type="match status" value="1"/>
</dbReference>
<organism evidence="2 3">
    <name type="scientific">Urbifossiella limnaea</name>
    <dbReference type="NCBI Taxonomy" id="2528023"/>
    <lineage>
        <taxon>Bacteria</taxon>
        <taxon>Pseudomonadati</taxon>
        <taxon>Planctomycetota</taxon>
        <taxon>Planctomycetia</taxon>
        <taxon>Gemmatales</taxon>
        <taxon>Gemmataceae</taxon>
        <taxon>Urbifossiella</taxon>
    </lineage>
</organism>
<dbReference type="GO" id="GO:0016787">
    <property type="term" value="F:hydrolase activity"/>
    <property type="evidence" value="ECO:0007669"/>
    <property type="project" value="InterPro"/>
</dbReference>
<sequence length="373" mass="39773">MNKYLTCLAVALAAGFPGEATPQTPDPAAEAAARKLFDTRVIGAELKLQGEYVGNDREARVGVQVVARGDKSFHALVLEGGLPGDGWDGGRYGLLESGPLSNGKVELRSPGDDGAGAVLDESGLALKRGGRTVLLKRVDRKSPTLGKQPPAGAVVLFGGANPNVDAFEERKDIEGLSAPLMFEGNLLAGAVTKQKFRDYTLHVEFMTGWEPQNIPWRRADAGVYMLARYEVAIGDSFGFDFDLSGATSPTRPPLIGGTGKGSKFPPAKGAAAPRVCGSVFTYPSKVPNACLPPLVWQTLDIDFTAPRFDAGGKRTAKAVISVKLNGQQTVDRLEVNSPTPHGFKGPEAADGPIWFEAFGRRVLYRNIWVVEQP</sequence>
<dbReference type="PANTHER" id="PTHR33546:SF1">
    <property type="entry name" value="LARGE, MULTIFUNCTIONAL SECRETED PROTEIN"/>
    <property type="match status" value="1"/>
</dbReference>
<dbReference type="AlphaFoldDB" id="A0A517XQI1"/>
<dbReference type="InterPro" id="IPR010496">
    <property type="entry name" value="AL/BT2_dom"/>
</dbReference>
<gene>
    <name evidence="2" type="ORF">ETAA1_16990</name>
</gene>